<dbReference type="RefSeq" id="WP_199845599.1">
    <property type="nucleotide sequence ID" value="NZ_BCMM01000041.1"/>
</dbReference>
<proteinExistence type="predicted"/>
<organism evidence="1 2">
    <name type="scientific">Streptomyces scabiei</name>
    <dbReference type="NCBI Taxonomy" id="1930"/>
    <lineage>
        <taxon>Bacteria</taxon>
        <taxon>Bacillati</taxon>
        <taxon>Actinomycetota</taxon>
        <taxon>Actinomycetes</taxon>
        <taxon>Kitasatosporales</taxon>
        <taxon>Streptomycetaceae</taxon>
        <taxon>Streptomyces</taxon>
    </lineage>
</organism>
<reference evidence="2" key="3">
    <citation type="submission" date="2016-02" db="EMBL/GenBank/DDBJ databases">
        <title>Draft genome of pathogenic Streptomyces sp. in Japan.</title>
        <authorList>
            <person name="Tomihama T."/>
            <person name="Ikenaga M."/>
            <person name="Sakai M."/>
            <person name="Okubo T."/>
            <person name="Ikeda S."/>
        </authorList>
    </citation>
    <scope>NUCLEOTIDE SEQUENCE [LARGE SCALE GENOMIC DNA]</scope>
    <source>
        <strain evidence="2">S58</strain>
    </source>
</reference>
<dbReference type="AlphaFoldDB" id="A0A100JVI4"/>
<protein>
    <submittedName>
        <fullName evidence="1">Uncharacterized protein</fullName>
    </submittedName>
</protein>
<evidence type="ECO:0000313" key="1">
    <source>
        <dbReference type="EMBL" id="GAQ66467.1"/>
    </source>
</evidence>
<reference evidence="1 2" key="2">
    <citation type="journal article" date="2016" name="Genome Announc.">
        <title>Draft Genome Sequences of Streptomyces scabiei S58, Streptomyces turgidiscabies T45, and Streptomyces acidiscabies a10, the Pathogens of Potato Common Scab, Isolated in Japan.</title>
        <authorList>
            <person name="Tomihama T."/>
            <person name="Nishi Y."/>
            <person name="Sakai M."/>
            <person name="Ikenaga M."/>
            <person name="Okubo T."/>
            <person name="Ikeda S."/>
        </authorList>
    </citation>
    <scope>NUCLEOTIDE SEQUENCE [LARGE SCALE GENOMIC DNA]</scope>
    <source>
        <strain evidence="1 2">S58</strain>
    </source>
</reference>
<gene>
    <name evidence="1" type="ORF">SsS58_06898</name>
</gene>
<evidence type="ECO:0000313" key="2">
    <source>
        <dbReference type="Proteomes" id="UP000067448"/>
    </source>
</evidence>
<reference evidence="2" key="1">
    <citation type="submission" date="2015-11" db="EMBL/GenBank/DDBJ databases">
        <authorList>
            <consortium name="Cross-ministerial Strategic Innovation Promotion Program (SIP) consortium"/>
            <person name="Tomihama T."/>
            <person name="Ikenaga M."/>
            <person name="Sakai M."/>
            <person name="Okubo T."/>
            <person name="Ikeda S."/>
        </authorList>
    </citation>
    <scope>NUCLEOTIDE SEQUENCE [LARGE SCALE GENOMIC DNA]</scope>
    <source>
        <strain evidence="2">S58</strain>
    </source>
</reference>
<comment type="caution">
    <text evidence="1">The sequence shown here is derived from an EMBL/GenBank/DDBJ whole genome shotgun (WGS) entry which is preliminary data.</text>
</comment>
<dbReference type="EMBL" id="BCMM01000041">
    <property type="protein sequence ID" value="GAQ66467.1"/>
    <property type="molecule type" value="Genomic_DNA"/>
</dbReference>
<dbReference type="Proteomes" id="UP000067448">
    <property type="component" value="Unassembled WGS sequence"/>
</dbReference>
<accession>A0A100JVI4</accession>
<name>A0A100JVI4_STRSC</name>
<sequence>MATLPIRPGPPIPARQTAQLLGIALGGARKPVQRGQLTSPTRNAA</sequence>